<evidence type="ECO:0000256" key="4">
    <source>
        <dbReference type="ARBA" id="ARBA00023136"/>
    </source>
</evidence>
<feature type="transmembrane region" description="Helical" evidence="5">
    <location>
        <begin position="58"/>
        <end position="76"/>
    </location>
</feature>
<reference evidence="7" key="1">
    <citation type="submission" date="2023-03" db="EMBL/GenBank/DDBJ databases">
        <title>Massive genome expansion in bonnet fungi (Mycena s.s.) driven by repeated elements and novel gene families across ecological guilds.</title>
        <authorList>
            <consortium name="Lawrence Berkeley National Laboratory"/>
            <person name="Harder C.B."/>
            <person name="Miyauchi S."/>
            <person name="Viragh M."/>
            <person name="Kuo A."/>
            <person name="Thoen E."/>
            <person name="Andreopoulos B."/>
            <person name="Lu D."/>
            <person name="Skrede I."/>
            <person name="Drula E."/>
            <person name="Henrissat B."/>
            <person name="Morin E."/>
            <person name="Kohler A."/>
            <person name="Barry K."/>
            <person name="LaButti K."/>
            <person name="Morin E."/>
            <person name="Salamov A."/>
            <person name="Lipzen A."/>
            <person name="Mereny Z."/>
            <person name="Hegedus B."/>
            <person name="Baldrian P."/>
            <person name="Stursova M."/>
            <person name="Weitz H."/>
            <person name="Taylor A."/>
            <person name="Grigoriev I.V."/>
            <person name="Nagy L.G."/>
            <person name="Martin F."/>
            <person name="Kauserud H."/>
        </authorList>
    </citation>
    <scope>NUCLEOTIDE SEQUENCE</scope>
    <source>
        <strain evidence="7">CBHHK200</strain>
    </source>
</reference>
<sequence>MSMATPPVENLAAASNVDAPADLEKSDSISLPVHETFDIEHMPVADDPRTWSSFRKNVILLLIASASMIAGLAGNIQNPAIADMEADLPATASQISLSISLFIGLQGFMPLLWSAISEVKGRKVVYVVSLAIFTAGSVVVATSKTIELVIIFRCIQATGSSAVMAIGAATLADIFDPVERGTKMGLYYIAPLLGPSLAPIMGGVLTTGFNWRAPFWFLTMCSGLSCSLILIFFKDTFRKERSLTYQNVLKSRLKSQASNASAETSCTVTVAEKEPTAQPSLPVDLEKQPEVVVPALPVIKLSLRDVNPFKPLWLVLRRINNLVILFASGLMFAFTFVVVYTASRTLSFVYGYNALKVGLVLLSYGLGTLAGSLLGGRWSDVKLAKLKAANGGISYPEMRLKSTYVGLCLLPPCVLAFGWVSEQRVHVSAMCVFLFLSGFFAIWAYSSTLAYIVDANNGRSSTVVAANSAFRGISAFVAIEVAVPLQDSVGDGWQYTIWAGLMTLAGVLIWLVMRKGGDWRAAAEKREQAAEIHNAD</sequence>
<organism evidence="7 8">
    <name type="scientific">Mycena alexandri</name>
    <dbReference type="NCBI Taxonomy" id="1745969"/>
    <lineage>
        <taxon>Eukaryota</taxon>
        <taxon>Fungi</taxon>
        <taxon>Dikarya</taxon>
        <taxon>Basidiomycota</taxon>
        <taxon>Agaricomycotina</taxon>
        <taxon>Agaricomycetes</taxon>
        <taxon>Agaricomycetidae</taxon>
        <taxon>Agaricales</taxon>
        <taxon>Marasmiineae</taxon>
        <taxon>Mycenaceae</taxon>
        <taxon>Mycena</taxon>
    </lineage>
</organism>
<comment type="caution">
    <text evidence="7">The sequence shown here is derived from an EMBL/GenBank/DDBJ whole genome shotgun (WGS) entry which is preliminary data.</text>
</comment>
<dbReference type="EMBL" id="JARJCM010000134">
    <property type="protein sequence ID" value="KAJ7026698.1"/>
    <property type="molecule type" value="Genomic_DNA"/>
</dbReference>
<feature type="domain" description="Major facilitator superfamily (MFS) profile" evidence="6">
    <location>
        <begin position="59"/>
        <end position="517"/>
    </location>
</feature>
<keyword evidence="2 5" id="KW-0812">Transmembrane</keyword>
<evidence type="ECO:0000259" key="6">
    <source>
        <dbReference type="PROSITE" id="PS50850"/>
    </source>
</evidence>
<evidence type="ECO:0000313" key="8">
    <source>
        <dbReference type="Proteomes" id="UP001218188"/>
    </source>
</evidence>
<keyword evidence="4 5" id="KW-0472">Membrane</keyword>
<feature type="transmembrane region" description="Helical" evidence="5">
    <location>
        <begin position="322"/>
        <end position="342"/>
    </location>
</feature>
<feature type="transmembrane region" description="Helical" evidence="5">
    <location>
        <begin position="215"/>
        <end position="233"/>
    </location>
</feature>
<dbReference type="Pfam" id="PF07690">
    <property type="entry name" value="MFS_1"/>
    <property type="match status" value="1"/>
</dbReference>
<dbReference type="AlphaFoldDB" id="A0AAD6SFJ2"/>
<dbReference type="PROSITE" id="PS50850">
    <property type="entry name" value="MFS"/>
    <property type="match status" value="1"/>
</dbReference>
<evidence type="ECO:0000256" key="5">
    <source>
        <dbReference type="SAM" id="Phobius"/>
    </source>
</evidence>
<feature type="transmembrane region" description="Helical" evidence="5">
    <location>
        <begin position="495"/>
        <end position="513"/>
    </location>
</feature>
<feature type="transmembrane region" description="Helical" evidence="5">
    <location>
        <begin position="186"/>
        <end position="209"/>
    </location>
</feature>
<name>A0AAD6SFJ2_9AGAR</name>
<protein>
    <submittedName>
        <fullName evidence="7">Vacuolar DHA amino acid exporter</fullName>
    </submittedName>
</protein>
<evidence type="ECO:0000256" key="2">
    <source>
        <dbReference type="ARBA" id="ARBA00022692"/>
    </source>
</evidence>
<accession>A0AAD6SFJ2</accession>
<dbReference type="GO" id="GO:0022857">
    <property type="term" value="F:transmembrane transporter activity"/>
    <property type="evidence" value="ECO:0007669"/>
    <property type="project" value="InterPro"/>
</dbReference>
<dbReference type="InterPro" id="IPR036259">
    <property type="entry name" value="MFS_trans_sf"/>
</dbReference>
<keyword evidence="3 5" id="KW-1133">Transmembrane helix</keyword>
<evidence type="ECO:0000256" key="3">
    <source>
        <dbReference type="ARBA" id="ARBA00022989"/>
    </source>
</evidence>
<keyword evidence="8" id="KW-1185">Reference proteome</keyword>
<dbReference type="InterPro" id="IPR011701">
    <property type="entry name" value="MFS"/>
</dbReference>
<gene>
    <name evidence="7" type="ORF">C8F04DRAFT_103982</name>
</gene>
<dbReference type="InterPro" id="IPR020846">
    <property type="entry name" value="MFS_dom"/>
</dbReference>
<feature type="transmembrane region" description="Helical" evidence="5">
    <location>
        <begin position="148"/>
        <end position="174"/>
    </location>
</feature>
<dbReference type="SUPFAM" id="SSF103473">
    <property type="entry name" value="MFS general substrate transporter"/>
    <property type="match status" value="1"/>
</dbReference>
<dbReference type="PANTHER" id="PTHR23502:SF5">
    <property type="entry name" value="QUINIDINE RESISTANCE PROTEIN 3"/>
    <property type="match status" value="1"/>
</dbReference>
<dbReference type="Gene3D" id="1.20.1720.10">
    <property type="entry name" value="Multidrug resistance protein D"/>
    <property type="match status" value="1"/>
</dbReference>
<evidence type="ECO:0000256" key="1">
    <source>
        <dbReference type="ARBA" id="ARBA00004141"/>
    </source>
</evidence>
<feature type="transmembrane region" description="Helical" evidence="5">
    <location>
        <begin position="88"/>
        <end position="112"/>
    </location>
</feature>
<comment type="subcellular location">
    <subcellularLocation>
        <location evidence="1">Membrane</location>
        <topology evidence="1">Multi-pass membrane protein</topology>
    </subcellularLocation>
</comment>
<feature type="transmembrane region" description="Helical" evidence="5">
    <location>
        <begin position="404"/>
        <end position="421"/>
    </location>
</feature>
<proteinExistence type="predicted"/>
<dbReference type="GO" id="GO:0005886">
    <property type="term" value="C:plasma membrane"/>
    <property type="evidence" value="ECO:0007669"/>
    <property type="project" value="TreeGrafter"/>
</dbReference>
<feature type="transmembrane region" description="Helical" evidence="5">
    <location>
        <begin position="124"/>
        <end position="142"/>
    </location>
</feature>
<feature type="transmembrane region" description="Helical" evidence="5">
    <location>
        <begin position="464"/>
        <end position="483"/>
    </location>
</feature>
<dbReference type="PANTHER" id="PTHR23502">
    <property type="entry name" value="MAJOR FACILITATOR SUPERFAMILY"/>
    <property type="match status" value="1"/>
</dbReference>
<feature type="transmembrane region" description="Helical" evidence="5">
    <location>
        <begin position="427"/>
        <end position="452"/>
    </location>
</feature>
<feature type="transmembrane region" description="Helical" evidence="5">
    <location>
        <begin position="354"/>
        <end position="375"/>
    </location>
</feature>
<dbReference type="Gene3D" id="1.20.1250.20">
    <property type="entry name" value="MFS general substrate transporter like domains"/>
    <property type="match status" value="1"/>
</dbReference>
<evidence type="ECO:0000313" key="7">
    <source>
        <dbReference type="EMBL" id="KAJ7026698.1"/>
    </source>
</evidence>
<dbReference type="Proteomes" id="UP001218188">
    <property type="component" value="Unassembled WGS sequence"/>
</dbReference>